<comment type="caution">
    <text evidence="2">The sequence shown here is derived from an EMBL/GenBank/DDBJ whole genome shotgun (WGS) entry which is preliminary data.</text>
</comment>
<evidence type="ECO:0000313" key="2">
    <source>
        <dbReference type="EMBL" id="MCW0399219.1"/>
    </source>
</evidence>
<evidence type="ECO:0000313" key="3">
    <source>
        <dbReference type="Proteomes" id="UP001320843"/>
    </source>
</evidence>
<evidence type="ECO:0008006" key="4">
    <source>
        <dbReference type="Google" id="ProtNLM"/>
    </source>
</evidence>
<dbReference type="Gene3D" id="1.10.443.10">
    <property type="entry name" value="Intergrase catalytic core"/>
    <property type="match status" value="1"/>
</dbReference>
<name>A0ABT3DUQ2_9XANT</name>
<dbReference type="InterPro" id="IPR011010">
    <property type="entry name" value="DNA_brk_join_enz"/>
</dbReference>
<accession>A0ABT3DUQ2</accession>
<proteinExistence type="predicted"/>
<reference evidence="2 3" key="1">
    <citation type="submission" date="2022-06" db="EMBL/GenBank/DDBJ databases">
        <title>Dynamics of rice microbiomes reveals core vertical transmitted seed endophytes.</title>
        <authorList>
            <person name="Liao K."/>
            <person name="Zhang X."/>
        </authorList>
    </citation>
    <scope>NUCLEOTIDE SEQUENCE [LARGE SCALE GENOMIC DNA]</scope>
    <source>
        <strain evidence="2 3">YT10-10-1</strain>
    </source>
</reference>
<gene>
    <name evidence="2" type="ORF">NB700_001775</name>
</gene>
<dbReference type="EMBL" id="JANFWR010000010">
    <property type="protein sequence ID" value="MCW0399219.1"/>
    <property type="molecule type" value="Genomic_DNA"/>
</dbReference>
<keyword evidence="3" id="KW-1185">Reference proteome</keyword>
<dbReference type="Proteomes" id="UP001320843">
    <property type="component" value="Unassembled WGS sequence"/>
</dbReference>
<dbReference type="InterPro" id="IPR013762">
    <property type="entry name" value="Integrase-like_cat_sf"/>
</dbReference>
<organism evidence="2 3">
    <name type="scientific">Xanthomonas sacchari</name>
    <dbReference type="NCBI Taxonomy" id="56458"/>
    <lineage>
        <taxon>Bacteria</taxon>
        <taxon>Pseudomonadati</taxon>
        <taxon>Pseudomonadota</taxon>
        <taxon>Gammaproteobacteria</taxon>
        <taxon>Lysobacterales</taxon>
        <taxon>Lysobacteraceae</taxon>
        <taxon>Xanthomonas</taxon>
    </lineage>
</organism>
<protein>
    <recommendedName>
        <fullName evidence="4">Integrase</fullName>
    </recommendedName>
</protein>
<evidence type="ECO:0000256" key="1">
    <source>
        <dbReference type="ARBA" id="ARBA00023172"/>
    </source>
</evidence>
<dbReference type="SUPFAM" id="SSF56349">
    <property type="entry name" value="DNA breaking-rejoining enzymes"/>
    <property type="match status" value="1"/>
</dbReference>
<sequence length="195" mass="21428">METGQLWPRTIAPTETFSARSSLDVPLSPLDVADLVCKVPVSYRMMVHVILLTGIRPHQLAHMGKAEFVAMVERVDGRADRSLEVFEVHMGSSHLPIYLTLPIVNRLRSHVARLGNLDDRVFSTTASAVNQAWVRYADNAPALNRYKGTAGTHLLRHGGDAHVLSANLGINLAGAESMMERLSRFVAHQDSLAIV</sequence>
<keyword evidence="1" id="KW-0233">DNA recombination</keyword>